<dbReference type="KEGG" id="neq:NEQ314"/>
<dbReference type="InterPro" id="IPR027275">
    <property type="entry name" value="PRC-brl_dom"/>
</dbReference>
<dbReference type="BioCyc" id="NEQU228908:GJB6-334-MONOMER"/>
<dbReference type="Pfam" id="PF05239">
    <property type="entry name" value="PRC"/>
    <property type="match status" value="1"/>
</dbReference>
<dbReference type="PANTHER" id="PTHR38137">
    <property type="entry name" value="PRC-BARREL DOMAIN PROTEIN"/>
    <property type="match status" value="1"/>
</dbReference>
<keyword evidence="3" id="KW-1185">Reference proteome</keyword>
<gene>
    <name evidence="2" type="ordered locus">NEQ314</name>
</gene>
<reference evidence="2 3" key="1">
    <citation type="journal article" date="2003" name="Proc. Natl. Acad. Sci. U.S.A.">
        <title>The genome of Nanoarchaeum equitans: insights into early archaeal evolution and derived parasitism.</title>
        <authorList>
            <person name="Waters E."/>
            <person name="Hohn M.J."/>
            <person name="Ahel I."/>
            <person name="Graham D.E."/>
            <person name="Adams M.D."/>
            <person name="Barnstead M."/>
            <person name="Beeson K.Y."/>
            <person name="Bibbs L."/>
            <person name="Bolanos R."/>
            <person name="Keller M."/>
            <person name="Kretz K."/>
            <person name="Lin X."/>
            <person name="Mathur E."/>
            <person name="Ni J."/>
            <person name="Podar M."/>
            <person name="Richardson T."/>
            <person name="Sutton G.G."/>
            <person name="Simon M."/>
            <person name="Soll D."/>
            <person name="Stetter K.O."/>
            <person name="Short J.M."/>
            <person name="Noordewier M."/>
        </authorList>
    </citation>
    <scope>NUCLEOTIDE SEQUENCE [LARGE SCALE GENOMIC DNA]</scope>
    <source>
        <strain evidence="2 3">Kin4-M</strain>
    </source>
</reference>
<name>Q74NH8_NANEQ</name>
<dbReference type="AlphaFoldDB" id="Q74NH8"/>
<proteinExistence type="predicted"/>
<dbReference type="SUPFAM" id="SSF50346">
    <property type="entry name" value="PRC-barrel domain"/>
    <property type="match status" value="1"/>
</dbReference>
<organism evidence="2 3">
    <name type="scientific">Nanoarchaeum equitans (strain Kin4-M)</name>
    <dbReference type="NCBI Taxonomy" id="228908"/>
    <lineage>
        <taxon>Archaea</taxon>
        <taxon>Nanobdellota</taxon>
        <taxon>Candidatus Nanoarchaeia</taxon>
        <taxon>Nanoarchaeales</taxon>
        <taxon>Nanoarchaeaceae</taxon>
        <taxon>Nanoarchaeum</taxon>
    </lineage>
</organism>
<dbReference type="EnsemblBacteria" id="AAR39161">
    <property type="protein sequence ID" value="AAR39161"/>
    <property type="gene ID" value="NEQ314"/>
</dbReference>
<dbReference type="PANTHER" id="PTHR38137:SF2">
    <property type="entry name" value="PRC-BARREL DOMAIN-CONTAINING PROTEIN"/>
    <property type="match status" value="1"/>
</dbReference>
<dbReference type="EMBL" id="AE017199">
    <property type="protein sequence ID" value="AAR39161.1"/>
    <property type="molecule type" value="Genomic_DNA"/>
</dbReference>
<evidence type="ECO:0000313" key="3">
    <source>
        <dbReference type="Proteomes" id="UP000000578"/>
    </source>
</evidence>
<protein>
    <submittedName>
        <fullName evidence="2">NEQ314</fullName>
    </submittedName>
</protein>
<evidence type="ECO:0000259" key="1">
    <source>
        <dbReference type="Pfam" id="PF05239"/>
    </source>
</evidence>
<dbReference type="Gene3D" id="2.30.30.240">
    <property type="entry name" value="PRC-barrel domain"/>
    <property type="match status" value="1"/>
</dbReference>
<feature type="domain" description="PRC-barrel" evidence="1">
    <location>
        <begin position="5"/>
        <end position="81"/>
    </location>
</feature>
<evidence type="ECO:0000313" key="2">
    <source>
        <dbReference type="EMBL" id="AAR39161.1"/>
    </source>
</evidence>
<dbReference type="InterPro" id="IPR011033">
    <property type="entry name" value="PRC_barrel-like_sf"/>
</dbReference>
<sequence>MRTPAREYFGKLVISQTGKKFGIVSDLVFDKKTGEIVFLVIKEPTPHLEKYNLEKDIDGSYLIPFSAVRSIGDFVVIDESEL</sequence>
<dbReference type="Proteomes" id="UP000000578">
    <property type="component" value="Chromosome"/>
</dbReference>
<accession>Q74NH8</accession>
<dbReference type="HOGENOM" id="CLU_189617_0_0_2"/>